<dbReference type="AlphaFoldDB" id="A0A0M0BSJ2"/>
<proteinExistence type="predicted"/>
<evidence type="ECO:0000259" key="1">
    <source>
        <dbReference type="Pfam" id="PF01037"/>
    </source>
</evidence>
<protein>
    <recommendedName>
        <fullName evidence="1">Transcription regulator AsnC/Lrp ligand binding domain-containing protein</fullName>
    </recommendedName>
</protein>
<reference evidence="2 3" key="1">
    <citation type="submission" date="2015-06" db="EMBL/GenBank/DDBJ databases">
        <title>New insights into the roles of widespread benthic archaea in carbon and nitrogen cycling.</title>
        <authorList>
            <person name="Lazar C.S."/>
            <person name="Baker B.J."/>
            <person name="Seitz K.W."/>
            <person name="Hyde A.S."/>
            <person name="Dick G.J."/>
            <person name="Hinrichs K.-U."/>
            <person name="Teske A.P."/>
        </authorList>
    </citation>
    <scope>NUCLEOTIDE SEQUENCE [LARGE SCALE GENOMIC DNA]</scope>
    <source>
        <strain evidence="2">DG-45</strain>
    </source>
</reference>
<sequence>MITSYTLTRVLPAKDKQVYEQVSGYPEVKEVVLTYGEYDLIVKVESSSLEELDHFIFNKLRTTDGVEATTTLIEARASKLTESN</sequence>
<dbReference type="InterPro" id="IPR019887">
    <property type="entry name" value="Tscrpt_reg_AsnC/Lrp_C"/>
</dbReference>
<dbReference type="Gene3D" id="3.30.70.920">
    <property type="match status" value="1"/>
</dbReference>
<dbReference type="InterPro" id="IPR011008">
    <property type="entry name" value="Dimeric_a/b-barrel"/>
</dbReference>
<comment type="caution">
    <text evidence="2">The sequence shown here is derived from an EMBL/GenBank/DDBJ whole genome shotgun (WGS) entry which is preliminary data.</text>
</comment>
<organism evidence="2 3">
    <name type="scientific">miscellaneous Crenarchaeota group-15 archaeon DG-45</name>
    <dbReference type="NCBI Taxonomy" id="1685127"/>
    <lineage>
        <taxon>Archaea</taxon>
        <taxon>Candidatus Bathyarchaeota</taxon>
        <taxon>MCG-15</taxon>
    </lineage>
</organism>
<accession>A0A0M0BSJ2</accession>
<dbReference type="EMBL" id="LFWZ01000002">
    <property type="protein sequence ID" value="KON31558.1"/>
    <property type="molecule type" value="Genomic_DNA"/>
</dbReference>
<evidence type="ECO:0000313" key="3">
    <source>
        <dbReference type="Proteomes" id="UP000037210"/>
    </source>
</evidence>
<gene>
    <name evidence="2" type="ORF">AC482_00410</name>
</gene>
<feature type="domain" description="Transcription regulator AsnC/Lrp ligand binding" evidence="1">
    <location>
        <begin position="16"/>
        <end position="73"/>
    </location>
</feature>
<name>A0A0M0BSJ2_9ARCH</name>
<evidence type="ECO:0000313" key="2">
    <source>
        <dbReference type="EMBL" id="KON31558.1"/>
    </source>
</evidence>
<dbReference type="Pfam" id="PF01037">
    <property type="entry name" value="AsnC_trans_reg"/>
    <property type="match status" value="1"/>
</dbReference>
<dbReference type="SUPFAM" id="SSF54909">
    <property type="entry name" value="Dimeric alpha+beta barrel"/>
    <property type="match status" value="1"/>
</dbReference>
<dbReference type="Proteomes" id="UP000037210">
    <property type="component" value="Unassembled WGS sequence"/>
</dbReference>